<proteinExistence type="predicted"/>
<dbReference type="RefSeq" id="YP_010776180.1">
    <property type="nucleotide sequence ID" value="NC_075034.1"/>
</dbReference>
<dbReference type="KEGG" id="vg:80512791"/>
<evidence type="ECO:0000313" key="2">
    <source>
        <dbReference type="Proteomes" id="UP000241365"/>
    </source>
</evidence>
<dbReference type="EMBL" id="KU877344">
    <property type="protein sequence ID" value="ANB50429.1"/>
    <property type="molecule type" value="Genomic_DNA"/>
</dbReference>
<organism evidence="1 2">
    <name type="scientific">Powai lake megavirus</name>
    <dbReference type="NCBI Taxonomy" id="1842663"/>
    <lineage>
        <taxon>Viruses</taxon>
        <taxon>Varidnaviria</taxon>
        <taxon>Bamfordvirae</taxon>
        <taxon>Nucleocytoviricota</taxon>
        <taxon>Megaviricetes</taxon>
        <taxon>Imitervirales</taxon>
        <taxon>Mimiviridae</taxon>
        <taxon>Megamimivirinae</taxon>
        <taxon>Megavirus</taxon>
        <taxon>Megavirus powaiense</taxon>
    </lineage>
</organism>
<accession>A0A167R8V6</accession>
<evidence type="ECO:0000313" key="1">
    <source>
        <dbReference type="EMBL" id="ANB50429.1"/>
    </source>
</evidence>
<protein>
    <submittedName>
        <fullName evidence="1">Uncharacterized protein</fullName>
    </submittedName>
</protein>
<dbReference type="Proteomes" id="UP000241365">
    <property type="component" value="Segment"/>
</dbReference>
<reference evidence="1 2" key="1">
    <citation type="journal article" date="2016" name="Genome Announc.">
        <title>Complete Genome Sequence of a New Megavirus Family Member Isolated from an Inland Water Lake for the First Time in India.</title>
        <authorList>
            <person name="Chatterjee A."/>
            <person name="Ali F."/>
            <person name="Bange D."/>
            <person name="Kondabagil K."/>
        </authorList>
    </citation>
    <scope>NUCLEOTIDE SEQUENCE [LARGE SCALE GENOMIC DNA]</scope>
    <source>
        <strain evidence="1">1</strain>
    </source>
</reference>
<sequence>MDYNEYLADNTSMNVIIYRQNMFDEFVPMNTKIDTKYPDILRLYPFNIPNFDFMDSKKNMATYTKTPEEYWNKTYDHFNQILKILDNIYTGSYKPYISQICNGIAGDKKCEQIQDIYTLIDVYLSLYIDDHAKIRNLIKIFLDFSDANKKIAVRFSIYVSVYIIKFYIHTKSYDKFVKTVYQKIKEFIAAPNSDLYFIDSELDNYLKYLDGIMLKK</sequence>
<name>A0A167R8V6_9VIRU</name>
<keyword evidence="2" id="KW-1185">Reference proteome</keyword>
<dbReference type="GeneID" id="80512791"/>